<evidence type="ECO:0000256" key="4">
    <source>
        <dbReference type="ARBA" id="ARBA00016507"/>
    </source>
</evidence>
<dbReference type="GO" id="GO:0071973">
    <property type="term" value="P:bacterial-type flagellum-dependent cell motility"/>
    <property type="evidence" value="ECO:0007669"/>
    <property type="project" value="InterPro"/>
</dbReference>
<dbReference type="AlphaFoldDB" id="A0A7C3GRV5"/>
<comment type="function">
    <text evidence="1">Needed for flagellar regrowth and assembly.</text>
</comment>
<keyword evidence="8" id="KW-0653">Protein transport</keyword>
<proteinExistence type="inferred from homology"/>
<keyword evidence="7" id="KW-1005">Bacterial flagellum biogenesis</keyword>
<dbReference type="GO" id="GO:0044781">
    <property type="term" value="P:bacterial-type flagellum organization"/>
    <property type="evidence" value="ECO:0007669"/>
    <property type="project" value="UniProtKB-KW"/>
</dbReference>
<comment type="caution">
    <text evidence="11">The sequence shown here is derived from an EMBL/GenBank/DDBJ whole genome shotgun (WGS) entry which is preliminary data.</text>
</comment>
<dbReference type="Proteomes" id="UP000886043">
    <property type="component" value="Unassembled WGS sequence"/>
</dbReference>
<keyword evidence="6" id="KW-0963">Cytoplasm</keyword>
<dbReference type="PANTHER" id="PTHR34982">
    <property type="entry name" value="YOP PROTEINS TRANSLOCATION PROTEIN L"/>
    <property type="match status" value="1"/>
</dbReference>
<accession>A0A7C3GRV5</accession>
<sequence length="228" mass="25548">MSRILKSSIVRVSRWATEKQASVTAAAEEERLSLERQRGFEQGYQEGYREGFEAGHAEGFEKGYLEGKSRAEKEIAQKKSLLEAELSQRIKALDQFMASLRESASRAVLSLDREILGLLKLLAQKLLFKETLRDETIILRVIREALKEVAEGARVVIKVHPKEAEFLKALNLQSLSSRSFAEIRLEEDPSVTPGGCILETDFGTVDATLENRWAEILKALEEAAGREG</sequence>
<dbReference type="GO" id="GO:0015031">
    <property type="term" value="P:protein transport"/>
    <property type="evidence" value="ECO:0007669"/>
    <property type="project" value="UniProtKB-KW"/>
</dbReference>
<dbReference type="Pfam" id="PF02108">
    <property type="entry name" value="FliH"/>
    <property type="match status" value="1"/>
</dbReference>
<feature type="domain" description="Flagellar assembly protein FliH/Type III secretion system HrpE" evidence="10">
    <location>
        <begin position="88"/>
        <end position="215"/>
    </location>
</feature>
<dbReference type="InterPro" id="IPR051472">
    <property type="entry name" value="T3SS_Stator/FliH"/>
</dbReference>
<dbReference type="PRINTS" id="PR01003">
    <property type="entry name" value="FLGFLIH"/>
</dbReference>
<keyword evidence="9" id="KW-1006">Bacterial flagellum protein export</keyword>
<comment type="similarity">
    <text evidence="3">Belongs to the FliH family.</text>
</comment>
<reference evidence="11" key="1">
    <citation type="journal article" date="2020" name="mSystems">
        <title>Genome- and Community-Level Interaction Insights into Carbon Utilization and Element Cycling Functions of Hydrothermarchaeota in Hydrothermal Sediment.</title>
        <authorList>
            <person name="Zhou Z."/>
            <person name="Liu Y."/>
            <person name="Xu W."/>
            <person name="Pan J."/>
            <person name="Luo Z.H."/>
            <person name="Li M."/>
        </authorList>
    </citation>
    <scope>NUCLEOTIDE SEQUENCE [LARGE SCALE GENOMIC DNA]</scope>
    <source>
        <strain evidence="11">HyVt-483</strain>
    </source>
</reference>
<evidence type="ECO:0000256" key="5">
    <source>
        <dbReference type="ARBA" id="ARBA00022448"/>
    </source>
</evidence>
<dbReference type="GO" id="GO:0009288">
    <property type="term" value="C:bacterial-type flagellum"/>
    <property type="evidence" value="ECO:0007669"/>
    <property type="project" value="InterPro"/>
</dbReference>
<evidence type="ECO:0000259" key="10">
    <source>
        <dbReference type="Pfam" id="PF02108"/>
    </source>
</evidence>
<dbReference type="GO" id="GO:0003774">
    <property type="term" value="F:cytoskeletal motor activity"/>
    <property type="evidence" value="ECO:0007669"/>
    <property type="project" value="InterPro"/>
</dbReference>
<name>A0A7C3GRV5_9BACT</name>
<evidence type="ECO:0000313" key="11">
    <source>
        <dbReference type="EMBL" id="HFC98220.1"/>
    </source>
</evidence>
<comment type="subcellular location">
    <subcellularLocation>
        <location evidence="2">Cytoplasm</location>
    </subcellularLocation>
</comment>
<dbReference type="GO" id="GO:0005829">
    <property type="term" value="C:cytosol"/>
    <property type="evidence" value="ECO:0007669"/>
    <property type="project" value="TreeGrafter"/>
</dbReference>
<evidence type="ECO:0000256" key="6">
    <source>
        <dbReference type="ARBA" id="ARBA00022490"/>
    </source>
</evidence>
<evidence type="ECO:0000256" key="2">
    <source>
        <dbReference type="ARBA" id="ARBA00004496"/>
    </source>
</evidence>
<evidence type="ECO:0000256" key="3">
    <source>
        <dbReference type="ARBA" id="ARBA00006602"/>
    </source>
</evidence>
<gene>
    <name evidence="11" type="ORF">ENJ40_07175</name>
</gene>
<dbReference type="EMBL" id="DRMH01000094">
    <property type="protein sequence ID" value="HFC98220.1"/>
    <property type="molecule type" value="Genomic_DNA"/>
</dbReference>
<evidence type="ECO:0000256" key="7">
    <source>
        <dbReference type="ARBA" id="ARBA00022795"/>
    </source>
</evidence>
<dbReference type="InterPro" id="IPR018035">
    <property type="entry name" value="Flagellar_FliH/T3SS_HrpE"/>
</dbReference>
<dbReference type="InterPro" id="IPR000563">
    <property type="entry name" value="Flag_FliH"/>
</dbReference>
<evidence type="ECO:0000256" key="1">
    <source>
        <dbReference type="ARBA" id="ARBA00003041"/>
    </source>
</evidence>
<keyword evidence="5" id="KW-0813">Transport</keyword>
<organism evidence="11">
    <name type="scientific">Thermosulfurimonas dismutans</name>
    <dbReference type="NCBI Taxonomy" id="999894"/>
    <lineage>
        <taxon>Bacteria</taxon>
        <taxon>Pseudomonadati</taxon>
        <taxon>Thermodesulfobacteriota</taxon>
        <taxon>Thermodesulfobacteria</taxon>
        <taxon>Thermodesulfobacteriales</taxon>
        <taxon>Thermodesulfobacteriaceae</taxon>
        <taxon>Thermosulfurimonas</taxon>
    </lineage>
</organism>
<dbReference type="PANTHER" id="PTHR34982:SF1">
    <property type="entry name" value="FLAGELLAR ASSEMBLY PROTEIN FLIH"/>
    <property type="match status" value="1"/>
</dbReference>
<evidence type="ECO:0000256" key="9">
    <source>
        <dbReference type="ARBA" id="ARBA00023225"/>
    </source>
</evidence>
<evidence type="ECO:0000256" key="8">
    <source>
        <dbReference type="ARBA" id="ARBA00022927"/>
    </source>
</evidence>
<protein>
    <recommendedName>
        <fullName evidence="4">Flagellar assembly protein FliH</fullName>
    </recommendedName>
</protein>